<dbReference type="GO" id="GO:0005524">
    <property type="term" value="F:ATP binding"/>
    <property type="evidence" value="ECO:0007669"/>
    <property type="project" value="UniProtKB-KW"/>
</dbReference>
<reference evidence="7 8" key="1">
    <citation type="submission" date="2020-08" db="EMBL/GenBank/DDBJ databases">
        <title>Genome sequence of Leucobacter denitrificans KACC 14055T.</title>
        <authorList>
            <person name="Hyun D.-W."/>
            <person name="Bae J.-W."/>
        </authorList>
    </citation>
    <scope>NUCLEOTIDE SEQUENCE [LARGE SCALE GENOMIC DNA]</scope>
    <source>
        <strain evidence="7 8">KACC 14055</strain>
    </source>
</reference>
<keyword evidence="3 7" id="KW-0067">ATP-binding</keyword>
<keyword evidence="1" id="KW-0677">Repeat</keyword>
<dbReference type="SMART" id="SM00382">
    <property type="entry name" value="AAA"/>
    <property type="match status" value="2"/>
</dbReference>
<dbReference type="KEGG" id="ldn:H9L06_07305"/>
<dbReference type="Pfam" id="PF00005">
    <property type="entry name" value="ABC_tran"/>
    <property type="match status" value="2"/>
</dbReference>
<dbReference type="SUPFAM" id="SSF52540">
    <property type="entry name" value="P-loop containing nucleoside triphosphate hydrolases"/>
    <property type="match status" value="2"/>
</dbReference>
<evidence type="ECO:0000256" key="1">
    <source>
        <dbReference type="ARBA" id="ARBA00022737"/>
    </source>
</evidence>
<dbReference type="PANTHER" id="PTHR19211">
    <property type="entry name" value="ATP-BINDING TRANSPORT PROTEIN-RELATED"/>
    <property type="match status" value="1"/>
</dbReference>
<sequence length="536" mass="57918">MHTQKHSGASARAQITLASASVSRGGNRILNKIDLSISAQSRVGIVGENGRGKTTLLQLLAGRFEPDSGSVTRIGSIGVADQEMPTHDERTVEDAVTEAIAESTAALEQLDAAAAGLGSGDDPHAETRYAEALEHVEALEAWGAERRVTLALRELDADFDRDHRLDTLSVGQRYRVRLACLLGGDHDLLLLDEPTNHLDRSGLDFLTVSLRARRGGVALVSHDRALLADVANIIVDLDPTFDGKARVYGGYDAYREGRAAEVARWEQTYEREQAERAQLHDDLVAAQSRLSTGWRPDKGTGKHQRQSRAAGITQSVHRRREALEAHAVTVPEPPLRFNFPELKARSGSVLIEAEGVVLHGRLAPVPAVEVQGGSKLLITGPNGAGKSTLLRLLAGELEPDAGRVTRSTTARITLLSQESDLPLRRTAADVFRSAAQGDDTVSLTSLGLLRSADTSKRVGELSIGQQRRLDLAITLASKPQVLLLDEPTNHLSIGLVDELTEALCAMPAAVVVTSHDRQLLRDLTNWSRIELADPHH</sequence>
<evidence type="ECO:0000256" key="2">
    <source>
        <dbReference type="ARBA" id="ARBA00022741"/>
    </source>
</evidence>
<keyword evidence="4" id="KW-0175">Coiled coil</keyword>
<evidence type="ECO:0000256" key="4">
    <source>
        <dbReference type="SAM" id="Coils"/>
    </source>
</evidence>
<evidence type="ECO:0000256" key="3">
    <source>
        <dbReference type="ARBA" id="ARBA00022840"/>
    </source>
</evidence>
<dbReference type="InterPro" id="IPR050611">
    <property type="entry name" value="ABCF"/>
</dbReference>
<dbReference type="Proteomes" id="UP000515934">
    <property type="component" value="Chromosome"/>
</dbReference>
<protein>
    <submittedName>
        <fullName evidence="7">ABC-F family ATP-binding cassette domain-containing protein</fullName>
    </submittedName>
</protein>
<name>A0A7G9S2M7_9MICO</name>
<evidence type="ECO:0000259" key="6">
    <source>
        <dbReference type="PROSITE" id="PS50893"/>
    </source>
</evidence>
<dbReference type="Gene3D" id="3.40.50.300">
    <property type="entry name" value="P-loop containing nucleotide triphosphate hydrolases"/>
    <property type="match status" value="2"/>
</dbReference>
<proteinExistence type="predicted"/>
<feature type="domain" description="ABC transporter" evidence="6">
    <location>
        <begin position="344"/>
        <end position="531"/>
    </location>
</feature>
<dbReference type="PANTHER" id="PTHR19211:SF14">
    <property type="entry name" value="ATP-BINDING CASSETTE SUB-FAMILY F MEMBER 1"/>
    <property type="match status" value="1"/>
</dbReference>
<keyword evidence="2" id="KW-0547">Nucleotide-binding</keyword>
<evidence type="ECO:0000313" key="7">
    <source>
        <dbReference type="EMBL" id="QNN62102.1"/>
    </source>
</evidence>
<dbReference type="InterPro" id="IPR027417">
    <property type="entry name" value="P-loop_NTPase"/>
</dbReference>
<dbReference type="PROSITE" id="PS50893">
    <property type="entry name" value="ABC_TRANSPORTER_2"/>
    <property type="match status" value="2"/>
</dbReference>
<evidence type="ECO:0000313" key="8">
    <source>
        <dbReference type="Proteomes" id="UP000515934"/>
    </source>
</evidence>
<dbReference type="RefSeq" id="WP_187554573.1">
    <property type="nucleotide sequence ID" value="NZ_CP060716.1"/>
</dbReference>
<dbReference type="AlphaFoldDB" id="A0A7G9S2M7"/>
<dbReference type="GO" id="GO:0016887">
    <property type="term" value="F:ATP hydrolysis activity"/>
    <property type="evidence" value="ECO:0007669"/>
    <property type="project" value="InterPro"/>
</dbReference>
<feature type="coiled-coil region" evidence="4">
    <location>
        <begin position="262"/>
        <end position="289"/>
    </location>
</feature>
<feature type="domain" description="ABC transporter" evidence="6">
    <location>
        <begin position="15"/>
        <end position="267"/>
    </location>
</feature>
<organism evidence="7 8">
    <name type="scientific">Leucobacter denitrificans</name>
    <dbReference type="NCBI Taxonomy" id="683042"/>
    <lineage>
        <taxon>Bacteria</taxon>
        <taxon>Bacillati</taxon>
        <taxon>Actinomycetota</taxon>
        <taxon>Actinomycetes</taxon>
        <taxon>Micrococcales</taxon>
        <taxon>Microbacteriaceae</taxon>
        <taxon>Leucobacter</taxon>
    </lineage>
</organism>
<dbReference type="InterPro" id="IPR003593">
    <property type="entry name" value="AAA+_ATPase"/>
</dbReference>
<evidence type="ECO:0000256" key="5">
    <source>
        <dbReference type="SAM" id="MobiDB-lite"/>
    </source>
</evidence>
<feature type="region of interest" description="Disordered" evidence="5">
    <location>
        <begin position="292"/>
        <end position="313"/>
    </location>
</feature>
<gene>
    <name evidence="7" type="ORF">H9L06_07305</name>
</gene>
<dbReference type="FunFam" id="3.40.50.300:FF:000011">
    <property type="entry name" value="Putative ABC transporter ATP-binding component"/>
    <property type="match status" value="1"/>
</dbReference>
<keyword evidence="8" id="KW-1185">Reference proteome</keyword>
<dbReference type="InterPro" id="IPR003439">
    <property type="entry name" value="ABC_transporter-like_ATP-bd"/>
</dbReference>
<accession>A0A7G9S2M7</accession>
<dbReference type="EMBL" id="CP060716">
    <property type="protein sequence ID" value="QNN62102.1"/>
    <property type="molecule type" value="Genomic_DNA"/>
</dbReference>